<gene>
    <name evidence="1" type="ORF">AJ79_05239</name>
</gene>
<dbReference type="PANTHER" id="PTHR47381:SF3">
    <property type="entry name" value="ALPHA_BETA-HYDROLASES SUPERFAMILY PROTEIN"/>
    <property type="match status" value="1"/>
</dbReference>
<dbReference type="OrthoDB" id="2152248at2759"/>
<proteinExistence type="predicted"/>
<organism evidence="1 2">
    <name type="scientific">Helicocarpus griseus UAMH5409</name>
    <dbReference type="NCBI Taxonomy" id="1447875"/>
    <lineage>
        <taxon>Eukaryota</taxon>
        <taxon>Fungi</taxon>
        <taxon>Dikarya</taxon>
        <taxon>Ascomycota</taxon>
        <taxon>Pezizomycotina</taxon>
        <taxon>Eurotiomycetes</taxon>
        <taxon>Eurotiomycetidae</taxon>
        <taxon>Onygenales</taxon>
        <taxon>Ajellomycetaceae</taxon>
        <taxon>Helicocarpus</taxon>
    </lineage>
</organism>
<evidence type="ECO:0000313" key="2">
    <source>
        <dbReference type="Proteomes" id="UP000223968"/>
    </source>
</evidence>
<dbReference type="SUPFAM" id="SSF53474">
    <property type="entry name" value="alpha/beta-Hydrolases"/>
    <property type="match status" value="1"/>
</dbReference>
<protein>
    <recommendedName>
        <fullName evidence="3">AB hydrolase-1 domain-containing protein</fullName>
    </recommendedName>
</protein>
<name>A0A2B7XPH2_9EURO</name>
<comment type="caution">
    <text evidence="1">The sequence shown here is derived from an EMBL/GenBank/DDBJ whole genome shotgun (WGS) entry which is preliminary data.</text>
</comment>
<sequence length="348" mass="38701">MTSQYSTGYPPPRISKSSFTVAGIPVTVYGLSDLPPDVTHVAVLWLLHPRLRSHECMEPIAAYCIHHWNDNCKKDDGPKGLIAISFDQRNHGSRLVDNRANLAWAQGNKSHAVDMFSIYPPVLPLRPTDGTAMDTSLLMDHIPSYLFPSNFPCITQNLCLGVSLGGHASWLLLVHEPRITAAVSVIGCPDYIRLMTDRARRSELESYTQGQHKFLGSSDFPNRLIDVVEKWDPVCVLLKPLGRDVGTKLRATAVQRPPLRTLLEKHLKGKAVLALSGKEDEDVPPDMSEPFINYLNDAMGKGEGVEEGWWEDPEFLMEDEVFEGVGHAFSEEMVRKAVSFVGEMVVKG</sequence>
<dbReference type="Proteomes" id="UP000223968">
    <property type="component" value="Unassembled WGS sequence"/>
</dbReference>
<reference evidence="1 2" key="1">
    <citation type="submission" date="2017-10" db="EMBL/GenBank/DDBJ databases">
        <title>Comparative genomics in systemic dimorphic fungi from Ajellomycetaceae.</title>
        <authorList>
            <person name="Munoz J.F."/>
            <person name="Mcewen J.G."/>
            <person name="Clay O.K."/>
            <person name="Cuomo C.A."/>
        </authorList>
    </citation>
    <scope>NUCLEOTIDE SEQUENCE [LARGE SCALE GENOMIC DNA]</scope>
    <source>
        <strain evidence="1 2">UAMH5409</strain>
    </source>
</reference>
<evidence type="ECO:0000313" key="1">
    <source>
        <dbReference type="EMBL" id="PGH10879.1"/>
    </source>
</evidence>
<keyword evidence="2" id="KW-1185">Reference proteome</keyword>
<accession>A0A2B7XPH2</accession>
<dbReference type="Gene3D" id="3.40.50.1820">
    <property type="entry name" value="alpha/beta hydrolase"/>
    <property type="match status" value="1"/>
</dbReference>
<dbReference type="EMBL" id="PDNB01000081">
    <property type="protein sequence ID" value="PGH10879.1"/>
    <property type="molecule type" value="Genomic_DNA"/>
</dbReference>
<dbReference type="AlphaFoldDB" id="A0A2B7XPH2"/>
<evidence type="ECO:0008006" key="3">
    <source>
        <dbReference type="Google" id="ProtNLM"/>
    </source>
</evidence>
<dbReference type="InterPro" id="IPR029058">
    <property type="entry name" value="AB_hydrolase_fold"/>
</dbReference>
<dbReference type="STRING" id="1447875.A0A2B7XPH2"/>
<dbReference type="PANTHER" id="PTHR47381">
    <property type="entry name" value="ALPHA/BETA-HYDROLASES SUPERFAMILY PROTEIN"/>
    <property type="match status" value="1"/>
</dbReference>